<gene>
    <name evidence="10" type="primary">rbsC</name>
    <name evidence="10" type="ORF">F7Q91_11445</name>
</gene>
<organism evidence="10 11">
    <name type="scientific">Vibrio chagasii</name>
    <dbReference type="NCBI Taxonomy" id="170679"/>
    <lineage>
        <taxon>Bacteria</taxon>
        <taxon>Pseudomonadati</taxon>
        <taxon>Pseudomonadota</taxon>
        <taxon>Gammaproteobacteria</taxon>
        <taxon>Vibrionales</taxon>
        <taxon>Vibrionaceae</taxon>
        <taxon>Vibrio</taxon>
    </lineage>
</organism>
<proteinExistence type="inferred from homology"/>
<dbReference type="CDD" id="cd06579">
    <property type="entry name" value="TM_PBP1_transp_AraH_like"/>
    <property type="match status" value="1"/>
</dbReference>
<evidence type="ECO:0000256" key="6">
    <source>
        <dbReference type="ARBA" id="ARBA00022692"/>
    </source>
</evidence>
<dbReference type="Proteomes" id="UP000423756">
    <property type="component" value="Unassembled WGS sequence"/>
</dbReference>
<dbReference type="PANTHER" id="PTHR32196:SF21">
    <property type="entry name" value="ABC TRANSPORTER PERMEASE PROTEIN YPHD-RELATED"/>
    <property type="match status" value="1"/>
</dbReference>
<evidence type="ECO:0000256" key="4">
    <source>
        <dbReference type="ARBA" id="ARBA00022475"/>
    </source>
</evidence>
<feature type="transmembrane region" description="Helical" evidence="9">
    <location>
        <begin position="108"/>
        <end position="128"/>
    </location>
</feature>
<keyword evidence="7 9" id="KW-1133">Transmembrane helix</keyword>
<keyword evidence="5" id="KW-0997">Cell inner membrane</keyword>
<dbReference type="GO" id="GO:0005886">
    <property type="term" value="C:plasma membrane"/>
    <property type="evidence" value="ECO:0007669"/>
    <property type="project" value="UniProtKB-SubCell"/>
</dbReference>
<keyword evidence="6 9" id="KW-0812">Transmembrane</keyword>
<comment type="caution">
    <text evidence="10">The sequence shown here is derived from an EMBL/GenBank/DDBJ whole genome shotgun (WGS) entry which is preliminary data.</text>
</comment>
<evidence type="ECO:0000313" key="11">
    <source>
        <dbReference type="Proteomes" id="UP000423756"/>
    </source>
</evidence>
<protein>
    <submittedName>
        <fullName evidence="10">Ribose ABC transporter permease</fullName>
    </submittedName>
</protein>
<feature type="transmembrane region" description="Helical" evidence="9">
    <location>
        <begin position="32"/>
        <end position="52"/>
    </location>
</feature>
<dbReference type="Pfam" id="PF02653">
    <property type="entry name" value="BPD_transp_2"/>
    <property type="match status" value="1"/>
</dbReference>
<dbReference type="EMBL" id="VZPX01000020">
    <property type="protein sequence ID" value="KAB0479738.1"/>
    <property type="molecule type" value="Genomic_DNA"/>
</dbReference>
<comment type="subcellular location">
    <subcellularLocation>
        <location evidence="1">Cell inner membrane</location>
        <topology evidence="1">Multi-pass membrane protein</topology>
    </subcellularLocation>
</comment>
<evidence type="ECO:0000256" key="9">
    <source>
        <dbReference type="SAM" id="Phobius"/>
    </source>
</evidence>
<evidence type="ECO:0000256" key="5">
    <source>
        <dbReference type="ARBA" id="ARBA00022519"/>
    </source>
</evidence>
<evidence type="ECO:0000256" key="1">
    <source>
        <dbReference type="ARBA" id="ARBA00004429"/>
    </source>
</evidence>
<dbReference type="AlphaFoldDB" id="A0A7V7NU12"/>
<reference evidence="10 11" key="1">
    <citation type="submission" date="2019-09" db="EMBL/GenBank/DDBJ databases">
        <title>Draft genome sequences of 48 bacterial type strains from the CCUG.</title>
        <authorList>
            <person name="Tunovic T."/>
            <person name="Pineiro-Iglesias B."/>
            <person name="Unosson C."/>
            <person name="Inganas E."/>
            <person name="Ohlen M."/>
            <person name="Cardew S."/>
            <person name="Jensie-Markopoulos S."/>
            <person name="Salva-Serra F."/>
            <person name="Jaen-Luchoro D."/>
            <person name="Karlsson R."/>
            <person name="Svensson-Stadler L."/>
            <person name="Chun J."/>
            <person name="Moore E."/>
        </authorList>
    </citation>
    <scope>NUCLEOTIDE SEQUENCE [LARGE SCALE GENOMIC DNA]</scope>
    <source>
        <strain evidence="10 11">CCUG 48643</strain>
    </source>
</reference>
<comment type="similarity">
    <text evidence="2">Belongs to the binding-protein-dependent transport system permease family. AraH/RbsC subfamily.</text>
</comment>
<keyword evidence="3" id="KW-0813">Transport</keyword>
<dbReference type="InterPro" id="IPR001851">
    <property type="entry name" value="ABC_transp_permease"/>
</dbReference>
<evidence type="ECO:0000313" key="10">
    <source>
        <dbReference type="EMBL" id="KAB0479738.1"/>
    </source>
</evidence>
<keyword evidence="4" id="KW-1003">Cell membrane</keyword>
<feature type="transmembrane region" description="Helical" evidence="9">
    <location>
        <begin position="135"/>
        <end position="154"/>
    </location>
</feature>
<evidence type="ECO:0000256" key="8">
    <source>
        <dbReference type="ARBA" id="ARBA00023136"/>
    </source>
</evidence>
<name>A0A7V7NU12_9VIBR</name>
<dbReference type="RefSeq" id="WP_137407639.1">
    <property type="nucleotide sequence ID" value="NZ_AP025466.1"/>
</dbReference>
<dbReference type="PANTHER" id="PTHR32196">
    <property type="entry name" value="ABC TRANSPORTER PERMEASE PROTEIN YPHD-RELATED-RELATED"/>
    <property type="match status" value="1"/>
</dbReference>
<dbReference type="GeneID" id="77343367"/>
<feature type="transmembrane region" description="Helical" evidence="9">
    <location>
        <begin position="230"/>
        <end position="248"/>
    </location>
</feature>
<accession>A0A7V7NU12</accession>
<dbReference type="NCBIfam" id="NF007067">
    <property type="entry name" value="PRK09512.1"/>
    <property type="match status" value="1"/>
</dbReference>
<keyword evidence="8 9" id="KW-0472">Membrane</keyword>
<sequence length="330" mass="34575">MSTKTMSKTTETEAPKKKPFISKEWLIDQKSLIALIFLIVVVSFLNPNFFTVDNILNILRQTSVNAIIAVGMTLVILTAGIDLSVGSVLALCGAFAASMIGMEIPVMVAVPTALVAGAALGAISGVIIAKGKVQAFIATLVTMTLLRGVTMVYTDGRPISTGFTDTADAFAWFGTGYAMGVPVPVWIMVVVFASVWYLLNHTRFGRYVYALGGNESATRLSGIDVDKVKIGVYAICGLLAAVAGIIVASRLSSAQPTAGMGYELDAIAAVVLGGTSLAGGRGRIMGTLIGALIIGFLNNALNLLDVSSYYQMIAKAVVILLAVLVDNKNK</sequence>
<feature type="transmembrane region" description="Helical" evidence="9">
    <location>
        <begin position="174"/>
        <end position="199"/>
    </location>
</feature>
<evidence type="ECO:0000256" key="2">
    <source>
        <dbReference type="ARBA" id="ARBA00007942"/>
    </source>
</evidence>
<feature type="transmembrane region" description="Helical" evidence="9">
    <location>
        <begin position="64"/>
        <end position="96"/>
    </location>
</feature>
<evidence type="ECO:0000256" key="3">
    <source>
        <dbReference type="ARBA" id="ARBA00022448"/>
    </source>
</evidence>
<evidence type="ECO:0000256" key="7">
    <source>
        <dbReference type="ARBA" id="ARBA00022989"/>
    </source>
</evidence>
<dbReference type="GO" id="GO:0022857">
    <property type="term" value="F:transmembrane transporter activity"/>
    <property type="evidence" value="ECO:0007669"/>
    <property type="project" value="InterPro"/>
</dbReference>
<feature type="transmembrane region" description="Helical" evidence="9">
    <location>
        <begin position="284"/>
        <end position="301"/>
    </location>
</feature>